<accession>A0A1G2MHJ8</accession>
<gene>
    <name evidence="6" type="primary">nusB</name>
    <name evidence="8" type="ORF">A2W52_04435</name>
</gene>
<comment type="caution">
    <text evidence="8">The sequence shown here is derived from an EMBL/GenBank/DDBJ whole genome shotgun (WGS) entry which is preliminary data.</text>
</comment>
<dbReference type="PANTHER" id="PTHR11078:SF3">
    <property type="entry name" value="ANTITERMINATION NUSB DOMAIN-CONTAINING PROTEIN"/>
    <property type="match status" value="1"/>
</dbReference>
<dbReference type="Pfam" id="PF01029">
    <property type="entry name" value="NusB"/>
    <property type="match status" value="1"/>
</dbReference>
<dbReference type="GO" id="GO:0006353">
    <property type="term" value="P:DNA-templated transcription termination"/>
    <property type="evidence" value="ECO:0007669"/>
    <property type="project" value="UniProtKB-UniRule"/>
</dbReference>
<dbReference type="GO" id="GO:0005829">
    <property type="term" value="C:cytosol"/>
    <property type="evidence" value="ECO:0007669"/>
    <property type="project" value="TreeGrafter"/>
</dbReference>
<dbReference type="GO" id="GO:0003723">
    <property type="term" value="F:RNA binding"/>
    <property type="evidence" value="ECO:0007669"/>
    <property type="project" value="UniProtKB-UniRule"/>
</dbReference>
<dbReference type="EMBL" id="MHRJ01000007">
    <property type="protein sequence ID" value="OHA23400.1"/>
    <property type="molecule type" value="Genomic_DNA"/>
</dbReference>
<dbReference type="PANTHER" id="PTHR11078">
    <property type="entry name" value="N UTILIZATION SUBSTANCE PROTEIN B-RELATED"/>
    <property type="match status" value="1"/>
</dbReference>
<name>A0A1G2MHJ8_9BACT</name>
<sequence>MANRHLARSIVLQTLYEWDFRKLPDGSTVDVLHRNIKEFAPGLTDSDFLQGLLSNIISKREDIDRIIEKAAPDWPLEKIGIVDRNVLRLGLFELLFADKEEVPAKVAINEAIELGKTFGGENSGKFINGVLGSVYKELGEPGKDAPPRKKKGDVPFEKMPVKKLGGAVVYAKSGKDIYLALVHDIFRHWTLSKGQIGNNPRIANEGVEEGTVRKIKEEIGVDVAIRADLGSNEYVASDPEEGKIRKQVHYFLAESRFVPLKLEKKGGLDDAKWFKLADILELNFYNDILPIVTKAINLLLKK</sequence>
<feature type="domain" description="Nudix hydrolase" evidence="7">
    <location>
        <begin position="160"/>
        <end position="300"/>
    </location>
</feature>
<keyword evidence="4 6" id="KW-0805">Transcription regulation</keyword>
<evidence type="ECO:0000256" key="5">
    <source>
        <dbReference type="ARBA" id="ARBA00023163"/>
    </source>
</evidence>
<evidence type="ECO:0000313" key="9">
    <source>
        <dbReference type="Proteomes" id="UP000176493"/>
    </source>
</evidence>
<dbReference type="Gene3D" id="3.90.79.10">
    <property type="entry name" value="Nucleoside Triphosphate Pyrophosphohydrolase"/>
    <property type="match status" value="1"/>
</dbReference>
<dbReference type="InterPro" id="IPR006027">
    <property type="entry name" value="NusB_RsmB_TIM44"/>
</dbReference>
<evidence type="ECO:0000256" key="2">
    <source>
        <dbReference type="ARBA" id="ARBA00022814"/>
    </source>
</evidence>
<proteinExistence type="inferred from homology"/>
<dbReference type="PROSITE" id="PS51462">
    <property type="entry name" value="NUDIX"/>
    <property type="match status" value="1"/>
</dbReference>
<keyword evidence="3 6" id="KW-0694">RNA-binding</keyword>
<keyword evidence="5 6" id="KW-0804">Transcription</keyword>
<evidence type="ECO:0000259" key="7">
    <source>
        <dbReference type="PROSITE" id="PS51462"/>
    </source>
</evidence>
<dbReference type="Proteomes" id="UP000176493">
    <property type="component" value="Unassembled WGS sequence"/>
</dbReference>
<comment type="similarity">
    <text evidence="1 6">Belongs to the NusB family.</text>
</comment>
<dbReference type="HAMAP" id="MF_00073">
    <property type="entry name" value="NusB"/>
    <property type="match status" value="1"/>
</dbReference>
<dbReference type="Gene3D" id="1.10.940.10">
    <property type="entry name" value="NusB-like"/>
    <property type="match status" value="1"/>
</dbReference>
<dbReference type="Pfam" id="PF00293">
    <property type="entry name" value="NUDIX"/>
    <property type="match status" value="1"/>
</dbReference>
<dbReference type="InterPro" id="IPR035926">
    <property type="entry name" value="NusB-like_sf"/>
</dbReference>
<dbReference type="GO" id="GO:0031564">
    <property type="term" value="P:transcription antitermination"/>
    <property type="evidence" value="ECO:0007669"/>
    <property type="project" value="UniProtKB-KW"/>
</dbReference>
<comment type="function">
    <text evidence="6">Involved in transcription antitermination. Required for transcription of ribosomal RNA (rRNA) genes. Binds specifically to the boxA antiterminator sequence of the ribosomal RNA (rrn) operons.</text>
</comment>
<dbReference type="SUPFAM" id="SSF55811">
    <property type="entry name" value="Nudix"/>
    <property type="match status" value="1"/>
</dbReference>
<dbReference type="InterPro" id="IPR000086">
    <property type="entry name" value="NUDIX_hydrolase_dom"/>
</dbReference>
<dbReference type="InterPro" id="IPR015797">
    <property type="entry name" value="NUDIX_hydrolase-like_dom_sf"/>
</dbReference>
<dbReference type="NCBIfam" id="TIGR01951">
    <property type="entry name" value="nusB"/>
    <property type="match status" value="1"/>
</dbReference>
<reference evidence="8 9" key="1">
    <citation type="journal article" date="2016" name="Nat. Commun.">
        <title>Thousands of microbial genomes shed light on interconnected biogeochemical processes in an aquifer system.</title>
        <authorList>
            <person name="Anantharaman K."/>
            <person name="Brown C.T."/>
            <person name="Hug L.A."/>
            <person name="Sharon I."/>
            <person name="Castelle C.J."/>
            <person name="Probst A.J."/>
            <person name="Thomas B.C."/>
            <person name="Singh A."/>
            <person name="Wilkins M.J."/>
            <person name="Karaoz U."/>
            <person name="Brodie E.L."/>
            <person name="Williams K.H."/>
            <person name="Hubbard S.S."/>
            <person name="Banfield J.F."/>
        </authorList>
    </citation>
    <scope>NUCLEOTIDE SEQUENCE [LARGE SCALE GENOMIC DNA]</scope>
</reference>
<evidence type="ECO:0000313" key="8">
    <source>
        <dbReference type="EMBL" id="OHA23400.1"/>
    </source>
</evidence>
<dbReference type="AlphaFoldDB" id="A0A1G2MHJ8"/>
<protein>
    <recommendedName>
        <fullName evidence="6">Transcription antitermination protein NusB</fullName>
    </recommendedName>
    <alternativeName>
        <fullName evidence="6">Antitermination factor NusB</fullName>
    </alternativeName>
</protein>
<evidence type="ECO:0000256" key="6">
    <source>
        <dbReference type="HAMAP-Rule" id="MF_00073"/>
    </source>
</evidence>
<evidence type="ECO:0000256" key="4">
    <source>
        <dbReference type="ARBA" id="ARBA00023015"/>
    </source>
</evidence>
<evidence type="ECO:0000256" key="1">
    <source>
        <dbReference type="ARBA" id="ARBA00005952"/>
    </source>
</evidence>
<organism evidence="8 9">
    <name type="scientific">Candidatus Taylorbacteria bacterium RIFCSPHIGHO2_02_49_25</name>
    <dbReference type="NCBI Taxonomy" id="1802305"/>
    <lineage>
        <taxon>Bacteria</taxon>
        <taxon>Candidatus Tayloriibacteriota</taxon>
    </lineage>
</organism>
<evidence type="ECO:0000256" key="3">
    <source>
        <dbReference type="ARBA" id="ARBA00022884"/>
    </source>
</evidence>
<dbReference type="InterPro" id="IPR011605">
    <property type="entry name" value="NusB_fam"/>
</dbReference>
<dbReference type="SUPFAM" id="SSF48013">
    <property type="entry name" value="NusB-like"/>
    <property type="match status" value="1"/>
</dbReference>
<keyword evidence="2 6" id="KW-0889">Transcription antitermination</keyword>